<dbReference type="Proteomes" id="UP000235371">
    <property type="component" value="Unassembled WGS sequence"/>
</dbReference>
<protein>
    <submittedName>
        <fullName evidence="1">Uncharacterized protein</fullName>
    </submittedName>
</protein>
<evidence type="ECO:0000313" key="1">
    <source>
        <dbReference type="EMBL" id="PMD54643.1"/>
    </source>
</evidence>
<evidence type="ECO:0000313" key="2">
    <source>
        <dbReference type="Proteomes" id="UP000235371"/>
    </source>
</evidence>
<accession>A0A2J6SVE6</accession>
<dbReference type="EMBL" id="KZ613859">
    <property type="protein sequence ID" value="PMD54643.1"/>
    <property type="molecule type" value="Genomic_DNA"/>
</dbReference>
<dbReference type="InParanoid" id="A0A2J6SVE6"/>
<dbReference type="GeneID" id="36595357"/>
<keyword evidence="2" id="KW-1185">Reference proteome</keyword>
<sequence length="287" mass="30999">MFQIGQQRCYSPVRICRDDRGQSLSITVTAVGSNTQWSPEYCSWAVCSPLVACRIVLRRSSHGSVTIPECELDSEAFVACYTPDRSSTTSPIMPFTKSPFSNSAVLRTRKHPPPSADRIDMGAARSSNMAIPSHQVIHGSTVSATQTLPPSSASSFSQHVTEETASHQHRATFVPATPPFDHEIAHLPLASLSIRQFPFSTARETSSSGFRTGLVHSIHPVTSDHSAPPSTSPALCITTPSSPNLITNPSSAADDLIARPALTFSNTTKRNACLWQVYHNIPSCDIV</sequence>
<proteinExistence type="predicted"/>
<reference evidence="1 2" key="1">
    <citation type="submission" date="2016-04" db="EMBL/GenBank/DDBJ databases">
        <title>A degradative enzymes factory behind the ericoid mycorrhizal symbiosis.</title>
        <authorList>
            <consortium name="DOE Joint Genome Institute"/>
            <person name="Martino E."/>
            <person name="Morin E."/>
            <person name="Grelet G."/>
            <person name="Kuo A."/>
            <person name="Kohler A."/>
            <person name="Daghino S."/>
            <person name="Barry K."/>
            <person name="Choi C."/>
            <person name="Cichocki N."/>
            <person name="Clum A."/>
            <person name="Copeland A."/>
            <person name="Hainaut M."/>
            <person name="Haridas S."/>
            <person name="Labutti K."/>
            <person name="Lindquist E."/>
            <person name="Lipzen A."/>
            <person name="Khouja H.-R."/>
            <person name="Murat C."/>
            <person name="Ohm R."/>
            <person name="Olson A."/>
            <person name="Spatafora J."/>
            <person name="Veneault-Fourrey C."/>
            <person name="Henrissat B."/>
            <person name="Grigoriev I."/>
            <person name="Martin F."/>
            <person name="Perotto S."/>
        </authorList>
    </citation>
    <scope>NUCLEOTIDE SEQUENCE [LARGE SCALE GENOMIC DNA]</scope>
    <source>
        <strain evidence="1 2">E</strain>
    </source>
</reference>
<dbReference type="AlphaFoldDB" id="A0A2J6SVE6"/>
<name>A0A2J6SVE6_9HELO</name>
<organism evidence="1 2">
    <name type="scientific">Hyaloscypha bicolor E</name>
    <dbReference type="NCBI Taxonomy" id="1095630"/>
    <lineage>
        <taxon>Eukaryota</taxon>
        <taxon>Fungi</taxon>
        <taxon>Dikarya</taxon>
        <taxon>Ascomycota</taxon>
        <taxon>Pezizomycotina</taxon>
        <taxon>Leotiomycetes</taxon>
        <taxon>Helotiales</taxon>
        <taxon>Hyaloscyphaceae</taxon>
        <taxon>Hyaloscypha</taxon>
        <taxon>Hyaloscypha bicolor</taxon>
    </lineage>
</organism>
<gene>
    <name evidence="1" type="ORF">K444DRAFT_667313</name>
</gene>
<dbReference type="RefSeq" id="XP_024731547.1">
    <property type="nucleotide sequence ID" value="XM_024887281.1"/>
</dbReference>